<dbReference type="Proteomes" id="UP000015462">
    <property type="component" value="Unassembled WGS sequence"/>
</dbReference>
<protein>
    <recommendedName>
        <fullName evidence="4">PepSY-associated TM region</fullName>
    </recommendedName>
</protein>
<keyword evidence="1" id="KW-0812">Transmembrane</keyword>
<comment type="caution">
    <text evidence="2">The sequence shown here is derived from an EMBL/GenBank/DDBJ whole genome shotgun (WGS) entry which is preliminary data.</text>
</comment>
<dbReference type="Pfam" id="PF03929">
    <property type="entry name" value="PepSY_TM"/>
    <property type="match status" value="1"/>
</dbReference>
<proteinExistence type="predicted"/>
<gene>
    <name evidence="2" type="ORF">L196_03461</name>
</gene>
<dbReference type="InterPro" id="IPR005625">
    <property type="entry name" value="PepSY-ass_TM"/>
</dbReference>
<sequence>MKVNWKKFNRKTHYWGSILCALPILVVIGSGVLLLLKKDVDWIQPPSTRGVSSVPSITFDEILATSKTVKQAKVNGWADIDRLDVRPNKGIVKVRAKSDWEIQIDTQSNEILQVAHRRSDFIESIHDGTFFHDAVKLWVFLPSSLILFVLWVTGLYLFLTMHFKKRSRKRITHTAG</sequence>
<keyword evidence="1" id="KW-1133">Transmembrane helix</keyword>
<dbReference type="RefSeq" id="WP_015006411.1">
    <property type="nucleotide sequence ID" value="NZ_JBLWZB010000008.1"/>
</dbReference>
<evidence type="ECO:0008006" key="4">
    <source>
        <dbReference type="Google" id="ProtNLM"/>
    </source>
</evidence>
<evidence type="ECO:0000313" key="2">
    <source>
        <dbReference type="EMBL" id="EPD13559.1"/>
    </source>
</evidence>
<evidence type="ECO:0000313" key="3">
    <source>
        <dbReference type="Proteomes" id="UP000015462"/>
    </source>
</evidence>
<evidence type="ECO:0000256" key="1">
    <source>
        <dbReference type="SAM" id="Phobius"/>
    </source>
</evidence>
<name>A0AB33Z2G6_9GAMM</name>
<feature type="transmembrane region" description="Helical" evidence="1">
    <location>
        <begin position="137"/>
        <end position="159"/>
    </location>
</feature>
<reference evidence="2 3" key="1">
    <citation type="journal article" date="2013" name="Genome Announc.">
        <title>Genome Sequence of the Pyrene- and Fluoranthene-Degrading Bacterium Cycloclasticus sp. Strain PY97M.</title>
        <authorList>
            <person name="Cui Z."/>
            <person name="Xu G."/>
            <person name="Li Q."/>
            <person name="Gao W."/>
            <person name="Zheng L."/>
        </authorList>
    </citation>
    <scope>NUCLEOTIDE SEQUENCE [LARGE SCALE GENOMIC DNA]</scope>
    <source>
        <strain evidence="2 3">PY97M</strain>
    </source>
</reference>
<keyword evidence="1" id="KW-0472">Membrane</keyword>
<dbReference type="EMBL" id="ASHL01000002">
    <property type="protein sequence ID" value="EPD13559.1"/>
    <property type="molecule type" value="Genomic_DNA"/>
</dbReference>
<accession>A0AB33Z2G6</accession>
<dbReference type="AlphaFoldDB" id="A0AB33Z2G6"/>
<feature type="transmembrane region" description="Helical" evidence="1">
    <location>
        <begin position="12"/>
        <end position="36"/>
    </location>
</feature>
<keyword evidence="3" id="KW-1185">Reference proteome</keyword>
<organism evidence="2 3">
    <name type="scientific">Cycloclasticus pugetii</name>
    <dbReference type="NCBI Taxonomy" id="34068"/>
    <lineage>
        <taxon>Bacteria</taxon>
        <taxon>Pseudomonadati</taxon>
        <taxon>Pseudomonadota</taxon>
        <taxon>Gammaproteobacteria</taxon>
        <taxon>Thiotrichales</taxon>
        <taxon>Piscirickettsiaceae</taxon>
        <taxon>Cycloclasticus</taxon>
    </lineage>
</organism>